<dbReference type="Pfam" id="PF14497">
    <property type="entry name" value="GST_C_3"/>
    <property type="match status" value="1"/>
</dbReference>
<reference evidence="3 4" key="1">
    <citation type="submission" date="2020-08" db="EMBL/GenBank/DDBJ databases">
        <title>Genomic Encyclopedia of Type Strains, Phase IV (KMG-IV): sequencing the most valuable type-strain genomes for metagenomic binning, comparative biology and taxonomic classification.</title>
        <authorList>
            <person name="Goeker M."/>
        </authorList>
    </citation>
    <scope>NUCLEOTIDE SEQUENCE [LARGE SCALE GENOMIC DNA]</scope>
    <source>
        <strain evidence="3 4">DSM 24163</strain>
    </source>
</reference>
<dbReference type="SUPFAM" id="SSF52833">
    <property type="entry name" value="Thioredoxin-like"/>
    <property type="match status" value="1"/>
</dbReference>
<feature type="domain" description="GST N-terminal" evidence="1">
    <location>
        <begin position="6"/>
        <end position="88"/>
    </location>
</feature>
<accession>A0A7W8FZW2</accession>
<evidence type="ECO:0000313" key="4">
    <source>
        <dbReference type="Proteomes" id="UP000521199"/>
    </source>
</evidence>
<dbReference type="RefSeq" id="WP_183961073.1">
    <property type="nucleotide sequence ID" value="NZ_JACHHP010000003.1"/>
</dbReference>
<dbReference type="EC" id="2.5.1.18" evidence="3"/>
<dbReference type="Gene3D" id="1.20.1050.10">
    <property type="match status" value="1"/>
</dbReference>
<organism evidence="3 4">
    <name type="scientific">Chiayiivirga flava</name>
    <dbReference type="NCBI Taxonomy" id="659595"/>
    <lineage>
        <taxon>Bacteria</taxon>
        <taxon>Pseudomonadati</taxon>
        <taxon>Pseudomonadota</taxon>
        <taxon>Gammaproteobacteria</taxon>
        <taxon>Lysobacterales</taxon>
        <taxon>Lysobacteraceae</taxon>
        <taxon>Chiayiivirga</taxon>
    </lineage>
</organism>
<dbReference type="InterPro" id="IPR040079">
    <property type="entry name" value="Glutathione_S-Trfase"/>
</dbReference>
<gene>
    <name evidence="3" type="ORF">HNQ52_002093</name>
</gene>
<dbReference type="PANTHER" id="PTHR44051">
    <property type="entry name" value="GLUTATHIONE S-TRANSFERASE-RELATED"/>
    <property type="match status" value="1"/>
</dbReference>
<dbReference type="InterPro" id="IPR036249">
    <property type="entry name" value="Thioredoxin-like_sf"/>
</dbReference>
<keyword evidence="3" id="KW-0808">Transferase</keyword>
<evidence type="ECO:0000313" key="3">
    <source>
        <dbReference type="EMBL" id="MBB5208551.1"/>
    </source>
</evidence>
<evidence type="ECO:0000259" key="1">
    <source>
        <dbReference type="PROSITE" id="PS50404"/>
    </source>
</evidence>
<evidence type="ECO:0000259" key="2">
    <source>
        <dbReference type="PROSITE" id="PS50405"/>
    </source>
</evidence>
<dbReference type="Pfam" id="PF13409">
    <property type="entry name" value="GST_N_2"/>
    <property type="match status" value="1"/>
</dbReference>
<dbReference type="EMBL" id="JACHHP010000003">
    <property type="protein sequence ID" value="MBB5208551.1"/>
    <property type="molecule type" value="Genomic_DNA"/>
</dbReference>
<dbReference type="PROSITE" id="PS50404">
    <property type="entry name" value="GST_NTER"/>
    <property type="match status" value="1"/>
</dbReference>
<dbReference type="InterPro" id="IPR010987">
    <property type="entry name" value="Glutathione-S-Trfase_C-like"/>
</dbReference>
<proteinExistence type="predicted"/>
<dbReference type="SFLD" id="SFLDS00019">
    <property type="entry name" value="Glutathione_Transferase_(cytos"/>
    <property type="match status" value="1"/>
</dbReference>
<dbReference type="SFLD" id="SFLDG00358">
    <property type="entry name" value="Main_(cytGST)"/>
    <property type="match status" value="1"/>
</dbReference>
<dbReference type="Proteomes" id="UP000521199">
    <property type="component" value="Unassembled WGS sequence"/>
</dbReference>
<dbReference type="GO" id="GO:0004364">
    <property type="term" value="F:glutathione transferase activity"/>
    <property type="evidence" value="ECO:0007669"/>
    <property type="project" value="UniProtKB-EC"/>
</dbReference>
<protein>
    <submittedName>
        <fullName evidence="3">Glutathione S-transferase</fullName>
        <ecNumber evidence="3">2.5.1.18</ecNumber>
    </submittedName>
</protein>
<dbReference type="InterPro" id="IPR036282">
    <property type="entry name" value="Glutathione-S-Trfase_C_sf"/>
</dbReference>
<comment type="caution">
    <text evidence="3">The sequence shown here is derived from an EMBL/GenBank/DDBJ whole genome shotgun (WGS) entry which is preliminary data.</text>
</comment>
<keyword evidence="4" id="KW-1185">Reference proteome</keyword>
<dbReference type="Gene3D" id="3.40.30.10">
    <property type="entry name" value="Glutaredoxin"/>
    <property type="match status" value="1"/>
</dbReference>
<dbReference type="PROSITE" id="PS50405">
    <property type="entry name" value="GST_CTER"/>
    <property type="match status" value="1"/>
</dbReference>
<name>A0A7W8FZW2_9GAMM</name>
<dbReference type="SUPFAM" id="SSF47616">
    <property type="entry name" value="GST C-terminal domain-like"/>
    <property type="match status" value="1"/>
</dbReference>
<dbReference type="InterPro" id="IPR004046">
    <property type="entry name" value="GST_C"/>
</dbReference>
<dbReference type="PANTHER" id="PTHR44051:SF2">
    <property type="entry name" value="HYPOTHETICAL GLUTATHIONE S-TRANSFERASE LIKE PROTEIN"/>
    <property type="match status" value="1"/>
</dbReference>
<feature type="domain" description="GST C-terminal" evidence="2">
    <location>
        <begin position="91"/>
        <end position="212"/>
    </location>
</feature>
<sequence length="212" mass="23699">MSTTSDTPILYASPLSGFSYKPALAMGLMRLDYELRIVDLTVPRTERRADFRAVARFGEVPVLLVDGLAIAQSNVILEYLARRESRLHEGDESQRIRVREWLAWEANRIGLNLAHAGAARTRGGYVPQVQAWYETRSEADLDHLERVLERGGFLVGDAVTIADVACVAYLLWPGHAPDLARWPNVKAWIGRIEALDGFRSPAQVFVDLGAER</sequence>
<dbReference type="InterPro" id="IPR004045">
    <property type="entry name" value="Glutathione_S-Trfase_N"/>
</dbReference>
<dbReference type="AlphaFoldDB" id="A0A7W8FZW2"/>